<organism evidence="1 2">
    <name type="scientific">Dipteronia dyeriana</name>
    <dbReference type="NCBI Taxonomy" id="168575"/>
    <lineage>
        <taxon>Eukaryota</taxon>
        <taxon>Viridiplantae</taxon>
        <taxon>Streptophyta</taxon>
        <taxon>Embryophyta</taxon>
        <taxon>Tracheophyta</taxon>
        <taxon>Spermatophyta</taxon>
        <taxon>Magnoliopsida</taxon>
        <taxon>eudicotyledons</taxon>
        <taxon>Gunneridae</taxon>
        <taxon>Pentapetalae</taxon>
        <taxon>rosids</taxon>
        <taxon>malvids</taxon>
        <taxon>Sapindales</taxon>
        <taxon>Sapindaceae</taxon>
        <taxon>Hippocastanoideae</taxon>
        <taxon>Acereae</taxon>
        <taxon>Dipteronia</taxon>
    </lineage>
</organism>
<reference evidence="1" key="1">
    <citation type="journal article" date="2023" name="Plant J.">
        <title>Genome sequences and population genomics provide insights into the demographic history, inbreeding, and mutation load of two 'living fossil' tree species of Dipteronia.</title>
        <authorList>
            <person name="Feng Y."/>
            <person name="Comes H.P."/>
            <person name="Chen J."/>
            <person name="Zhu S."/>
            <person name="Lu R."/>
            <person name="Zhang X."/>
            <person name="Li P."/>
            <person name="Qiu J."/>
            <person name="Olsen K.M."/>
            <person name="Qiu Y."/>
        </authorList>
    </citation>
    <scope>NUCLEOTIDE SEQUENCE</scope>
    <source>
        <strain evidence="1">KIB01</strain>
    </source>
</reference>
<evidence type="ECO:0000313" key="2">
    <source>
        <dbReference type="Proteomes" id="UP001280121"/>
    </source>
</evidence>
<dbReference type="AlphaFoldDB" id="A0AAD9TZH9"/>
<dbReference type="EMBL" id="JANJYI010000006">
    <property type="protein sequence ID" value="KAK2645144.1"/>
    <property type="molecule type" value="Genomic_DNA"/>
</dbReference>
<accession>A0AAD9TZH9</accession>
<dbReference type="Gene3D" id="3.30.310.130">
    <property type="entry name" value="Ubiquitin-related"/>
    <property type="match status" value="1"/>
</dbReference>
<protein>
    <recommendedName>
        <fullName evidence="3">Ubiquitin-like protease family profile domain-containing protein</fullName>
    </recommendedName>
</protein>
<comment type="caution">
    <text evidence="1">The sequence shown here is derived from an EMBL/GenBank/DDBJ whole genome shotgun (WGS) entry which is preliminary data.</text>
</comment>
<proteinExistence type="predicted"/>
<gene>
    <name evidence="1" type="ORF">Ddye_020339</name>
</gene>
<name>A0AAD9TZH9_9ROSI</name>
<dbReference type="Proteomes" id="UP001280121">
    <property type="component" value="Unassembled WGS sequence"/>
</dbReference>
<evidence type="ECO:0000313" key="1">
    <source>
        <dbReference type="EMBL" id="KAK2645144.1"/>
    </source>
</evidence>
<keyword evidence="2" id="KW-1185">Reference proteome</keyword>
<evidence type="ECO:0008006" key="3">
    <source>
        <dbReference type="Google" id="ProtNLM"/>
    </source>
</evidence>
<sequence>MPRDTDGEVKTLRWKVLKNRWSADDLTTVLNPCNVGRQHWLLASMDLTTGIIHILDPFRQDVPVSI</sequence>